<feature type="domain" description="Orotidine 5'-phosphate decarboxylase" evidence="8">
    <location>
        <begin position="16"/>
        <end position="267"/>
    </location>
</feature>
<evidence type="ECO:0000256" key="1">
    <source>
        <dbReference type="ARBA" id="ARBA00004861"/>
    </source>
</evidence>
<dbReference type="UniPathway" id="UPA00070">
    <property type="reaction ID" value="UER00120"/>
</dbReference>
<dbReference type="InterPro" id="IPR001754">
    <property type="entry name" value="OMPdeCOase_dom"/>
</dbReference>
<dbReference type="Proteomes" id="UP000295164">
    <property type="component" value="Unassembled WGS sequence"/>
</dbReference>
<dbReference type="InterPro" id="IPR011995">
    <property type="entry name" value="OMPdecase_type-2"/>
</dbReference>
<evidence type="ECO:0000256" key="3">
    <source>
        <dbReference type="ARBA" id="ARBA00022793"/>
    </source>
</evidence>
<evidence type="ECO:0000259" key="8">
    <source>
        <dbReference type="SMART" id="SM00934"/>
    </source>
</evidence>
<dbReference type="GO" id="GO:0004590">
    <property type="term" value="F:orotidine-5'-phosphate decarboxylase activity"/>
    <property type="evidence" value="ECO:0007669"/>
    <property type="project" value="UniProtKB-UniRule"/>
</dbReference>
<protein>
    <recommendedName>
        <fullName evidence="7">Orotidine-5'-phosphate decarboxylase</fullName>
        <ecNumber evidence="7">4.1.1.23</ecNumber>
    </recommendedName>
</protein>
<evidence type="ECO:0000256" key="4">
    <source>
        <dbReference type="ARBA" id="ARBA00022975"/>
    </source>
</evidence>
<comment type="caution">
    <text evidence="9">The sequence shown here is derived from an EMBL/GenBank/DDBJ whole genome shotgun (WGS) entry which is preliminary data.</text>
</comment>
<evidence type="ECO:0000256" key="7">
    <source>
        <dbReference type="NCBIfam" id="TIGR02127"/>
    </source>
</evidence>
<name>A0A4R4E4B9_9BACT</name>
<comment type="pathway">
    <text evidence="1">Pyrimidine metabolism; UMP biosynthesis via de novo pathway; UMP from orotate: step 2/2.</text>
</comment>
<dbReference type="EMBL" id="SKFH01000002">
    <property type="protein sequence ID" value="TCZ74434.1"/>
    <property type="molecule type" value="Genomic_DNA"/>
</dbReference>
<reference evidence="9 10" key="1">
    <citation type="submission" date="2019-03" db="EMBL/GenBank/DDBJ databases">
        <authorList>
            <person name="Kim M.K.M."/>
        </authorList>
    </citation>
    <scope>NUCLEOTIDE SEQUENCE [LARGE SCALE GENOMIC DNA]</scope>
    <source>
        <strain evidence="9 10">17J68-15</strain>
    </source>
</reference>
<dbReference type="GO" id="GO:0006207">
    <property type="term" value="P:'de novo' pyrimidine nucleobase biosynthetic process"/>
    <property type="evidence" value="ECO:0007669"/>
    <property type="project" value="InterPro"/>
</dbReference>
<dbReference type="NCBIfam" id="TIGR02127">
    <property type="entry name" value="pyrF_sub2"/>
    <property type="match status" value="1"/>
</dbReference>
<dbReference type="OrthoDB" id="9808470at2"/>
<dbReference type="InterPro" id="IPR013785">
    <property type="entry name" value="Aldolase_TIM"/>
</dbReference>
<keyword evidence="3" id="KW-0210">Decarboxylase</keyword>
<dbReference type="PANTHER" id="PTHR43375">
    <property type="entry name" value="OROTIDINE 5'-PHOSPHATE DECARBOXYLASE"/>
    <property type="match status" value="1"/>
</dbReference>
<sequence>MTRQQLIDQIFAKGTYLCVGLDTDPDKIPDHLKGQPDAVFEFNKAIIDATKDYCVAYKINTAFYEAQGLKGWEVMDRTVRYIPATHFTIADAKRGDIGNTSTQYAKAFFEALPFDAITVAPYMGADSVRPFLEYEDKWAIMLGLTSNPGARDFELLDCSRRQDVLVDGVHTQPRAEGKLFEFVLQKGVEWGSSGNLMFVVGATQAAAFAQIRASTPDHFYLVPGVGAQGGSLKDISEAALTADCGLLVNASRAIIYASEGEDFAQEAAAIAQQYAFEMKGYLDGIRRI</sequence>
<dbReference type="PANTHER" id="PTHR43375:SF1">
    <property type="entry name" value="OROTIDINE 5'-PHOSPHATE DECARBOXYLASE"/>
    <property type="match status" value="1"/>
</dbReference>
<dbReference type="GO" id="GO:0044205">
    <property type="term" value="P:'de novo' UMP biosynthetic process"/>
    <property type="evidence" value="ECO:0007669"/>
    <property type="project" value="UniProtKB-UniPathway"/>
</dbReference>
<dbReference type="InterPro" id="IPR011060">
    <property type="entry name" value="RibuloseP-bd_barrel"/>
</dbReference>
<dbReference type="Pfam" id="PF00215">
    <property type="entry name" value="OMPdecase"/>
    <property type="match status" value="1"/>
</dbReference>
<dbReference type="Gene3D" id="3.20.20.70">
    <property type="entry name" value="Aldolase class I"/>
    <property type="match status" value="1"/>
</dbReference>
<organism evidence="9 10">
    <name type="scientific">Flaviaesturariibacter aridisoli</name>
    <dbReference type="NCBI Taxonomy" id="2545761"/>
    <lineage>
        <taxon>Bacteria</taxon>
        <taxon>Pseudomonadati</taxon>
        <taxon>Bacteroidota</taxon>
        <taxon>Chitinophagia</taxon>
        <taxon>Chitinophagales</taxon>
        <taxon>Chitinophagaceae</taxon>
        <taxon>Flaviaestuariibacter</taxon>
    </lineage>
</organism>
<evidence type="ECO:0000313" key="9">
    <source>
        <dbReference type="EMBL" id="TCZ74434.1"/>
    </source>
</evidence>
<dbReference type="RefSeq" id="WP_131850480.1">
    <property type="nucleotide sequence ID" value="NZ_SKFH01000002.1"/>
</dbReference>
<evidence type="ECO:0000256" key="2">
    <source>
        <dbReference type="ARBA" id="ARBA00008847"/>
    </source>
</evidence>
<dbReference type="EC" id="4.1.1.23" evidence="7"/>
<keyword evidence="5 9" id="KW-0456">Lyase</keyword>
<evidence type="ECO:0000256" key="6">
    <source>
        <dbReference type="ARBA" id="ARBA00049157"/>
    </source>
</evidence>
<comment type="similarity">
    <text evidence="2">Belongs to the OMP decarboxylase family. Type 2 subfamily.</text>
</comment>
<keyword evidence="4" id="KW-0665">Pyrimidine biosynthesis</keyword>
<dbReference type="AlphaFoldDB" id="A0A4R4E4B9"/>
<evidence type="ECO:0000256" key="5">
    <source>
        <dbReference type="ARBA" id="ARBA00023239"/>
    </source>
</evidence>
<gene>
    <name evidence="9" type="primary">pyrF</name>
    <name evidence="9" type="ORF">E0486_02070</name>
</gene>
<dbReference type="SUPFAM" id="SSF51366">
    <property type="entry name" value="Ribulose-phoshate binding barrel"/>
    <property type="match status" value="1"/>
</dbReference>
<dbReference type="SMART" id="SM00934">
    <property type="entry name" value="OMPdecase"/>
    <property type="match status" value="1"/>
</dbReference>
<accession>A0A4R4E4B9</accession>
<dbReference type="CDD" id="cd04725">
    <property type="entry name" value="OMP_decarboxylase_like"/>
    <property type="match status" value="1"/>
</dbReference>
<evidence type="ECO:0000313" key="10">
    <source>
        <dbReference type="Proteomes" id="UP000295164"/>
    </source>
</evidence>
<comment type="catalytic activity">
    <reaction evidence="6">
        <text>orotidine 5'-phosphate + H(+) = UMP + CO2</text>
        <dbReference type="Rhea" id="RHEA:11596"/>
        <dbReference type="ChEBI" id="CHEBI:15378"/>
        <dbReference type="ChEBI" id="CHEBI:16526"/>
        <dbReference type="ChEBI" id="CHEBI:57538"/>
        <dbReference type="ChEBI" id="CHEBI:57865"/>
        <dbReference type="EC" id="4.1.1.23"/>
    </reaction>
</comment>
<proteinExistence type="inferred from homology"/>
<keyword evidence="10" id="KW-1185">Reference proteome</keyword>